<dbReference type="AlphaFoldDB" id="A0AAV4QI63"/>
<evidence type="ECO:0000313" key="1">
    <source>
        <dbReference type="EMBL" id="GIY07796.1"/>
    </source>
</evidence>
<keyword evidence="2" id="KW-1185">Reference proteome</keyword>
<sequence length="137" mass="16246">MKYDPIKPPINFCRRKQCLLVWHFKRIKCLHTHLEGQLQGKARQGIRKKDTKKKRITRPNPRNCKVIVNGRRKKGLGQLDYQKIFPKPRKNIPGVGRKIEVVFLERVQRCGRITDRAWTPLAWSLSCIIRMVTFLRC</sequence>
<proteinExistence type="predicted"/>
<organism evidence="1 2">
    <name type="scientific">Caerostris extrusa</name>
    <name type="common">Bark spider</name>
    <name type="synonym">Caerostris bankana</name>
    <dbReference type="NCBI Taxonomy" id="172846"/>
    <lineage>
        <taxon>Eukaryota</taxon>
        <taxon>Metazoa</taxon>
        <taxon>Ecdysozoa</taxon>
        <taxon>Arthropoda</taxon>
        <taxon>Chelicerata</taxon>
        <taxon>Arachnida</taxon>
        <taxon>Araneae</taxon>
        <taxon>Araneomorphae</taxon>
        <taxon>Entelegynae</taxon>
        <taxon>Araneoidea</taxon>
        <taxon>Araneidae</taxon>
        <taxon>Caerostris</taxon>
    </lineage>
</organism>
<reference evidence="1 2" key="1">
    <citation type="submission" date="2021-06" db="EMBL/GenBank/DDBJ databases">
        <title>Caerostris extrusa draft genome.</title>
        <authorList>
            <person name="Kono N."/>
            <person name="Arakawa K."/>
        </authorList>
    </citation>
    <scope>NUCLEOTIDE SEQUENCE [LARGE SCALE GENOMIC DNA]</scope>
</reference>
<evidence type="ECO:0000313" key="2">
    <source>
        <dbReference type="Proteomes" id="UP001054945"/>
    </source>
</evidence>
<dbReference type="Proteomes" id="UP001054945">
    <property type="component" value="Unassembled WGS sequence"/>
</dbReference>
<comment type="caution">
    <text evidence="1">The sequence shown here is derived from an EMBL/GenBank/DDBJ whole genome shotgun (WGS) entry which is preliminary data.</text>
</comment>
<gene>
    <name evidence="1" type="ORF">CEXT_755651</name>
</gene>
<name>A0AAV4QI63_CAEEX</name>
<evidence type="ECO:0008006" key="3">
    <source>
        <dbReference type="Google" id="ProtNLM"/>
    </source>
</evidence>
<accession>A0AAV4QI63</accession>
<protein>
    <recommendedName>
        <fullName evidence="3">Ribosomal protein S12</fullName>
    </recommendedName>
</protein>
<dbReference type="EMBL" id="BPLR01006158">
    <property type="protein sequence ID" value="GIY07796.1"/>
    <property type="molecule type" value="Genomic_DNA"/>
</dbReference>